<gene>
    <name evidence="1" type="ORF">ACFQ07_05290</name>
</gene>
<evidence type="ECO:0000313" key="2">
    <source>
        <dbReference type="Proteomes" id="UP001597083"/>
    </source>
</evidence>
<dbReference type="Proteomes" id="UP001597083">
    <property type="component" value="Unassembled WGS sequence"/>
</dbReference>
<dbReference type="EMBL" id="JBHTIR010000636">
    <property type="protein sequence ID" value="MFD0851620.1"/>
    <property type="molecule type" value="Genomic_DNA"/>
</dbReference>
<name>A0ABW3CAU0_9ACTN</name>
<proteinExistence type="predicted"/>
<comment type="caution">
    <text evidence="1">The sequence shown here is derived from an EMBL/GenBank/DDBJ whole genome shotgun (WGS) entry which is preliminary data.</text>
</comment>
<reference evidence="2" key="1">
    <citation type="journal article" date="2019" name="Int. J. Syst. Evol. Microbiol.">
        <title>The Global Catalogue of Microorganisms (GCM) 10K type strain sequencing project: providing services to taxonomists for standard genome sequencing and annotation.</title>
        <authorList>
            <consortium name="The Broad Institute Genomics Platform"/>
            <consortium name="The Broad Institute Genome Sequencing Center for Infectious Disease"/>
            <person name="Wu L."/>
            <person name="Ma J."/>
        </authorList>
    </citation>
    <scope>NUCLEOTIDE SEQUENCE [LARGE SCALE GENOMIC DNA]</scope>
    <source>
        <strain evidence="2">JCM 31696</strain>
    </source>
</reference>
<feature type="non-terminal residue" evidence="1">
    <location>
        <position position="1"/>
    </location>
</feature>
<evidence type="ECO:0008006" key="3">
    <source>
        <dbReference type="Google" id="ProtNLM"/>
    </source>
</evidence>
<organism evidence="1 2">
    <name type="scientific">Actinomadura adrarensis</name>
    <dbReference type="NCBI Taxonomy" id="1819600"/>
    <lineage>
        <taxon>Bacteria</taxon>
        <taxon>Bacillati</taxon>
        <taxon>Actinomycetota</taxon>
        <taxon>Actinomycetes</taxon>
        <taxon>Streptosporangiales</taxon>
        <taxon>Thermomonosporaceae</taxon>
        <taxon>Actinomadura</taxon>
    </lineage>
</organism>
<evidence type="ECO:0000313" key="1">
    <source>
        <dbReference type="EMBL" id="MFD0851620.1"/>
    </source>
</evidence>
<protein>
    <recommendedName>
        <fullName evidence="3">Pilus assembly protein TadE</fullName>
    </recommendedName>
</protein>
<accession>A0ABW3CAU0</accession>
<sequence length="61" mass="5941">VACQAAAEVVARSGARLAGCSLRGGIAEVSVVLRIRVPLGVGEKAVVGRARAGPAGTEAVS</sequence>
<keyword evidence="2" id="KW-1185">Reference proteome</keyword>